<dbReference type="RefSeq" id="WP_144996638.1">
    <property type="nucleotide sequence ID" value="NZ_CP036281.1"/>
</dbReference>
<reference evidence="2 3" key="1">
    <citation type="submission" date="2019-02" db="EMBL/GenBank/DDBJ databases">
        <title>Deep-cultivation of Planctomycetes and their phenomic and genomic characterization uncovers novel biology.</title>
        <authorList>
            <person name="Wiegand S."/>
            <person name="Jogler M."/>
            <person name="Boedeker C."/>
            <person name="Pinto D."/>
            <person name="Vollmers J."/>
            <person name="Rivas-Marin E."/>
            <person name="Kohn T."/>
            <person name="Peeters S.H."/>
            <person name="Heuer A."/>
            <person name="Rast P."/>
            <person name="Oberbeckmann S."/>
            <person name="Bunk B."/>
            <person name="Jeske O."/>
            <person name="Meyerdierks A."/>
            <person name="Storesund J.E."/>
            <person name="Kallscheuer N."/>
            <person name="Luecker S."/>
            <person name="Lage O.M."/>
            <person name="Pohl T."/>
            <person name="Merkel B.J."/>
            <person name="Hornburger P."/>
            <person name="Mueller R.-W."/>
            <person name="Bruemmer F."/>
            <person name="Labrenz M."/>
            <person name="Spormann A.M."/>
            <person name="Op den Camp H."/>
            <person name="Overmann J."/>
            <person name="Amann R."/>
            <person name="Jetten M.S.M."/>
            <person name="Mascher T."/>
            <person name="Medema M.H."/>
            <person name="Devos D.P."/>
            <person name="Kaster A.-K."/>
            <person name="Ovreas L."/>
            <person name="Rohde M."/>
            <person name="Galperin M.Y."/>
            <person name="Jogler C."/>
        </authorList>
    </citation>
    <scope>NUCLEOTIDE SEQUENCE [LARGE SCALE GENOMIC DNA]</scope>
    <source>
        <strain evidence="2 3">Pla110</strain>
    </source>
</reference>
<sequence>MAIRFSCEKCDRFIKAVDEKIGKKVICSSCGHSNKVPQSDKIAMDALGVRKRETYGKPGEDVEAATETLMQDVVQTYRTRDIGSDHSGGYRFNLVSVFRPFLLPLVLILLFILALVLAYTYGSSMTDN</sequence>
<dbReference type="EMBL" id="CP036281">
    <property type="protein sequence ID" value="QDU81360.1"/>
    <property type="molecule type" value="Genomic_DNA"/>
</dbReference>
<keyword evidence="3" id="KW-1185">Reference proteome</keyword>
<dbReference type="OrthoDB" id="284830at2"/>
<accession>A0A518CQ58</accession>
<gene>
    <name evidence="2" type="ORF">Pla110_31010</name>
</gene>
<evidence type="ECO:0000313" key="3">
    <source>
        <dbReference type="Proteomes" id="UP000317178"/>
    </source>
</evidence>
<keyword evidence="1" id="KW-1133">Transmembrane helix</keyword>
<feature type="transmembrane region" description="Helical" evidence="1">
    <location>
        <begin position="101"/>
        <end position="122"/>
    </location>
</feature>
<dbReference type="KEGG" id="plon:Pla110_31010"/>
<organism evidence="2 3">
    <name type="scientific">Polystyrenella longa</name>
    <dbReference type="NCBI Taxonomy" id="2528007"/>
    <lineage>
        <taxon>Bacteria</taxon>
        <taxon>Pseudomonadati</taxon>
        <taxon>Planctomycetota</taxon>
        <taxon>Planctomycetia</taxon>
        <taxon>Planctomycetales</taxon>
        <taxon>Planctomycetaceae</taxon>
        <taxon>Polystyrenella</taxon>
    </lineage>
</organism>
<evidence type="ECO:0000313" key="2">
    <source>
        <dbReference type="EMBL" id="QDU81360.1"/>
    </source>
</evidence>
<dbReference type="Proteomes" id="UP000317178">
    <property type="component" value="Chromosome"/>
</dbReference>
<proteinExistence type="predicted"/>
<keyword evidence="1" id="KW-0472">Membrane</keyword>
<dbReference type="AlphaFoldDB" id="A0A518CQ58"/>
<evidence type="ECO:0000256" key="1">
    <source>
        <dbReference type="SAM" id="Phobius"/>
    </source>
</evidence>
<keyword evidence="1" id="KW-0812">Transmembrane</keyword>
<name>A0A518CQ58_9PLAN</name>
<protein>
    <submittedName>
        <fullName evidence="2">Uncharacterized protein</fullName>
    </submittedName>
</protein>